<dbReference type="GO" id="GO:0030313">
    <property type="term" value="C:cell envelope"/>
    <property type="evidence" value="ECO:0007669"/>
    <property type="project" value="UniProtKB-SubCell"/>
</dbReference>
<keyword evidence="2 7" id="KW-0349">Heme</keyword>
<dbReference type="SUPFAM" id="SSF46626">
    <property type="entry name" value="Cytochrome c"/>
    <property type="match status" value="2"/>
</dbReference>
<name>A0A369YKF6_9PAST</name>
<comment type="subcellular location">
    <subcellularLocation>
        <location evidence="1">Cell envelope</location>
    </subcellularLocation>
</comment>
<comment type="caution">
    <text evidence="10">The sequence shown here is derived from an EMBL/GenBank/DDBJ whole genome shotgun (WGS) entry which is preliminary data.</text>
</comment>
<dbReference type="PROSITE" id="PS51007">
    <property type="entry name" value="CYTC"/>
    <property type="match status" value="2"/>
</dbReference>
<evidence type="ECO:0000256" key="1">
    <source>
        <dbReference type="ARBA" id="ARBA00004196"/>
    </source>
</evidence>
<dbReference type="Gene3D" id="1.10.760.10">
    <property type="entry name" value="Cytochrome c-like domain"/>
    <property type="match status" value="2"/>
</dbReference>
<dbReference type="InterPro" id="IPR051395">
    <property type="entry name" value="Cytochrome_c_Peroxidase/MauG"/>
</dbReference>
<dbReference type="AlphaFoldDB" id="A0A369YKF6"/>
<dbReference type="GO" id="GO:0009055">
    <property type="term" value="F:electron transfer activity"/>
    <property type="evidence" value="ECO:0007669"/>
    <property type="project" value="InterPro"/>
</dbReference>
<feature type="domain" description="Cytochrome c" evidence="9">
    <location>
        <begin position="207"/>
        <end position="370"/>
    </location>
</feature>
<dbReference type="PANTHER" id="PTHR30600">
    <property type="entry name" value="CYTOCHROME C PEROXIDASE-RELATED"/>
    <property type="match status" value="1"/>
</dbReference>
<dbReference type="GO" id="GO:0020037">
    <property type="term" value="F:heme binding"/>
    <property type="evidence" value="ECO:0007669"/>
    <property type="project" value="InterPro"/>
</dbReference>
<evidence type="ECO:0000256" key="7">
    <source>
        <dbReference type="PROSITE-ProRule" id="PRU00433"/>
    </source>
</evidence>
<keyword evidence="6 7" id="KW-0408">Iron</keyword>
<evidence type="ECO:0000256" key="6">
    <source>
        <dbReference type="ARBA" id="ARBA00023004"/>
    </source>
</evidence>
<dbReference type="STRING" id="1035839.GCA_000238795_01015"/>
<dbReference type="GO" id="GO:0046872">
    <property type="term" value="F:metal ion binding"/>
    <property type="evidence" value="ECO:0007669"/>
    <property type="project" value="UniProtKB-KW"/>
</dbReference>
<dbReference type="InterPro" id="IPR036909">
    <property type="entry name" value="Cyt_c-like_dom_sf"/>
</dbReference>
<feature type="signal peptide" evidence="8">
    <location>
        <begin position="1"/>
        <end position="17"/>
    </location>
</feature>
<reference evidence="10 11" key="1">
    <citation type="submission" date="2018-05" db="EMBL/GenBank/DDBJ databases">
        <title>Draft Genome Sequences for a Diverse set of 7 Haemophilus Species.</title>
        <authorList>
            <person name="Nichols M."/>
            <person name="Topaz N."/>
            <person name="Wang X."/>
            <person name="Wang X."/>
            <person name="Boxrud D."/>
        </authorList>
    </citation>
    <scope>NUCLEOTIDE SEQUENCE [LARGE SCALE GENOMIC DNA]</scope>
    <source>
        <strain evidence="10 11">C2002001239</strain>
    </source>
</reference>
<keyword evidence="3 7" id="KW-0479">Metal-binding</keyword>
<evidence type="ECO:0000256" key="4">
    <source>
        <dbReference type="ARBA" id="ARBA00022729"/>
    </source>
</evidence>
<keyword evidence="5" id="KW-0560">Oxidoreductase</keyword>
<evidence type="ECO:0000259" key="9">
    <source>
        <dbReference type="PROSITE" id="PS51007"/>
    </source>
</evidence>
<feature type="chain" id="PRO_5016588414" evidence="8">
    <location>
        <begin position="18"/>
        <end position="376"/>
    </location>
</feature>
<dbReference type="EMBL" id="QEPN01000004">
    <property type="protein sequence ID" value="RDE71931.1"/>
    <property type="molecule type" value="Genomic_DNA"/>
</dbReference>
<evidence type="ECO:0000313" key="11">
    <source>
        <dbReference type="Proteomes" id="UP000253872"/>
    </source>
</evidence>
<accession>A0A369YKF6</accession>
<dbReference type="InterPro" id="IPR009056">
    <property type="entry name" value="Cyt_c-like_dom"/>
</dbReference>
<organism evidence="10 11">
    <name type="scientific">Haemophilus sputorum</name>
    <dbReference type="NCBI Taxonomy" id="1078480"/>
    <lineage>
        <taxon>Bacteria</taxon>
        <taxon>Pseudomonadati</taxon>
        <taxon>Pseudomonadota</taxon>
        <taxon>Gammaproteobacteria</taxon>
        <taxon>Pasteurellales</taxon>
        <taxon>Pasteurellaceae</taxon>
        <taxon>Haemophilus</taxon>
    </lineage>
</organism>
<evidence type="ECO:0000256" key="5">
    <source>
        <dbReference type="ARBA" id="ARBA00023002"/>
    </source>
</evidence>
<evidence type="ECO:0000256" key="2">
    <source>
        <dbReference type="ARBA" id="ARBA00022617"/>
    </source>
</evidence>
<feature type="domain" description="Cytochrome c" evidence="9">
    <location>
        <begin position="28"/>
        <end position="150"/>
    </location>
</feature>
<proteinExistence type="predicted"/>
<protein>
    <submittedName>
        <fullName evidence="10">Methylamine utilization protein MauG</fullName>
    </submittedName>
</protein>
<dbReference type="InterPro" id="IPR004852">
    <property type="entry name" value="Di-haem_cyt_c_peroxidsae"/>
</dbReference>
<gene>
    <name evidence="10" type="ORF">DPV93_06270</name>
</gene>
<dbReference type="GO" id="GO:0004130">
    <property type="term" value="F:cytochrome-c peroxidase activity"/>
    <property type="evidence" value="ECO:0007669"/>
    <property type="project" value="TreeGrafter"/>
</dbReference>
<evidence type="ECO:0000256" key="3">
    <source>
        <dbReference type="ARBA" id="ARBA00022723"/>
    </source>
</evidence>
<dbReference type="Proteomes" id="UP000253872">
    <property type="component" value="Unassembled WGS sequence"/>
</dbReference>
<evidence type="ECO:0000313" key="10">
    <source>
        <dbReference type="EMBL" id="RDE71931.1"/>
    </source>
</evidence>
<sequence length="376" mass="42185">MKKRLLPLLLLPTLALAETAAPKKLDPVLLGLGQKMFFDKSLSFNKTQSCATCHMPDAAFADLRDNDIGKMVSQGDDPTKFGNRNSPTALYAKFSPDFHFDEKLQDYVGGQFWDGRAKDLAEQAGGPPVNPVEMGMPDKATVAKRITENPAYEKFITKNFGNEILKDENQVYALMEKALAEFQHLDLFAQFSSKYDKSLVGEYQLTEQEALGKALFFDQEKTNCSSCHQLQAKDHKEETFTNYRYFNLGVPKNKALLAHNQLSEDWVDNGLLDNPMVKGDEGQKGKFKVPTLRNVAVTAPYMHNGVFKELRTVLLFLDSKNNPERTTNPETGKPWEEAEYAPTISHDALKGKPLTDAEIDALEAFLKTLTDAPYEE</sequence>
<dbReference type="PANTHER" id="PTHR30600:SF10">
    <property type="entry name" value="BLL6722 PROTEIN"/>
    <property type="match status" value="1"/>
</dbReference>
<dbReference type="Pfam" id="PF03150">
    <property type="entry name" value="CCP_MauG"/>
    <property type="match status" value="2"/>
</dbReference>
<dbReference type="RefSeq" id="WP_111403033.1">
    <property type="nucleotide sequence ID" value="NZ_QEPN01000004.1"/>
</dbReference>
<keyword evidence="4 8" id="KW-0732">Signal</keyword>
<evidence type="ECO:0000256" key="8">
    <source>
        <dbReference type="SAM" id="SignalP"/>
    </source>
</evidence>